<dbReference type="AlphaFoldDB" id="A0AAV5TEK7"/>
<dbReference type="Proteomes" id="UP001432027">
    <property type="component" value="Unassembled WGS sequence"/>
</dbReference>
<name>A0AAV5TEK7_9BILA</name>
<proteinExistence type="predicted"/>
<protein>
    <submittedName>
        <fullName evidence="2">Uncharacterized protein</fullName>
    </submittedName>
</protein>
<evidence type="ECO:0000256" key="1">
    <source>
        <dbReference type="SAM" id="MobiDB-lite"/>
    </source>
</evidence>
<feature type="region of interest" description="Disordered" evidence="1">
    <location>
        <begin position="1"/>
        <end position="34"/>
    </location>
</feature>
<gene>
    <name evidence="2" type="ORF">PENTCL1PPCAC_13579</name>
</gene>
<comment type="caution">
    <text evidence="2">The sequence shown here is derived from an EMBL/GenBank/DDBJ whole genome shotgun (WGS) entry which is preliminary data.</text>
</comment>
<keyword evidence="3" id="KW-1185">Reference proteome</keyword>
<evidence type="ECO:0000313" key="2">
    <source>
        <dbReference type="EMBL" id="GMS91404.1"/>
    </source>
</evidence>
<feature type="non-terminal residue" evidence="2">
    <location>
        <position position="1"/>
    </location>
</feature>
<evidence type="ECO:0000313" key="3">
    <source>
        <dbReference type="Proteomes" id="UP001432027"/>
    </source>
</evidence>
<reference evidence="2" key="1">
    <citation type="submission" date="2023-10" db="EMBL/GenBank/DDBJ databases">
        <title>Genome assembly of Pristionchus species.</title>
        <authorList>
            <person name="Yoshida K."/>
            <person name="Sommer R.J."/>
        </authorList>
    </citation>
    <scope>NUCLEOTIDE SEQUENCE</scope>
    <source>
        <strain evidence="2">RS0144</strain>
    </source>
</reference>
<dbReference type="EMBL" id="BTSX01000003">
    <property type="protein sequence ID" value="GMS91404.1"/>
    <property type="molecule type" value="Genomic_DNA"/>
</dbReference>
<feature type="compositionally biased region" description="Basic and acidic residues" evidence="1">
    <location>
        <begin position="16"/>
        <end position="25"/>
    </location>
</feature>
<accession>A0AAV5TEK7</accession>
<sequence length="87" mass="9502">HLRQSCDRRRQHRHQERACCRRERGGGGSFRGRRGLIRGSHSVVAVVAGTATRPPAICATQPRPTGQIVSGPQLSVTVRCLFLVTSS</sequence>
<organism evidence="2 3">
    <name type="scientific">Pristionchus entomophagus</name>
    <dbReference type="NCBI Taxonomy" id="358040"/>
    <lineage>
        <taxon>Eukaryota</taxon>
        <taxon>Metazoa</taxon>
        <taxon>Ecdysozoa</taxon>
        <taxon>Nematoda</taxon>
        <taxon>Chromadorea</taxon>
        <taxon>Rhabditida</taxon>
        <taxon>Rhabditina</taxon>
        <taxon>Diplogasteromorpha</taxon>
        <taxon>Diplogasteroidea</taxon>
        <taxon>Neodiplogasteridae</taxon>
        <taxon>Pristionchus</taxon>
    </lineage>
</organism>